<comment type="caution">
    <text evidence="2">The sequence shown here is derived from an EMBL/GenBank/DDBJ whole genome shotgun (WGS) entry which is preliminary data.</text>
</comment>
<feature type="signal peptide" evidence="1">
    <location>
        <begin position="1"/>
        <end position="23"/>
    </location>
</feature>
<dbReference type="Proteomes" id="UP000461162">
    <property type="component" value="Unassembled WGS sequence"/>
</dbReference>
<evidence type="ECO:0000313" key="3">
    <source>
        <dbReference type="Proteomes" id="UP000461162"/>
    </source>
</evidence>
<organism evidence="2 3">
    <name type="scientific">Pseudodesulfovibrio alkaliphilus</name>
    <dbReference type="NCBI Taxonomy" id="2661613"/>
    <lineage>
        <taxon>Bacteria</taxon>
        <taxon>Pseudomonadati</taxon>
        <taxon>Thermodesulfobacteriota</taxon>
        <taxon>Desulfovibrionia</taxon>
        <taxon>Desulfovibrionales</taxon>
        <taxon>Desulfovibrionaceae</taxon>
    </lineage>
</organism>
<dbReference type="AlphaFoldDB" id="A0A7K1KLC2"/>
<keyword evidence="1" id="KW-0732">Signal</keyword>
<keyword evidence="3" id="KW-1185">Reference proteome</keyword>
<name>A0A7K1KLC2_9BACT</name>
<evidence type="ECO:0008006" key="4">
    <source>
        <dbReference type="Google" id="ProtNLM"/>
    </source>
</evidence>
<accession>A0A7K1KLC2</accession>
<protein>
    <recommendedName>
        <fullName evidence="4">Outer membrane lipoprotein-sorting protein-like protein</fullName>
    </recommendedName>
</protein>
<sequence length="262" mass="28308">MSKLIPALCLVALVAFMVPPVGAVSADEEELARALRRQYGGLTSWEAVMTFADSPGVSVHVWQSRGRWRQEWTFPAEPSGASHNGSVADSGEAFAVAVGMDGRVVASCLEGDFALSPLMLWMPAGPVDRWKAWGVDIAERSYGFCGDAPCLMLGAEPGDAVGPAVWLHNEDMAPLMVRYRDGRRMVEIQFAGYLTLSGFRLPGQVNIRVGDAATTATVRWIAINRADGEALYARDNLGSRPCAVPPPPFDLLRDAVRHPSPE</sequence>
<dbReference type="RefSeq" id="WP_155932519.1">
    <property type="nucleotide sequence ID" value="NZ_WODC01000002.1"/>
</dbReference>
<gene>
    <name evidence="2" type="ORF">GKC30_04390</name>
</gene>
<evidence type="ECO:0000256" key="1">
    <source>
        <dbReference type="SAM" id="SignalP"/>
    </source>
</evidence>
<dbReference type="EMBL" id="WODC01000002">
    <property type="protein sequence ID" value="MUM76869.1"/>
    <property type="molecule type" value="Genomic_DNA"/>
</dbReference>
<reference evidence="2 3" key="1">
    <citation type="submission" date="2019-11" db="EMBL/GenBank/DDBJ databases">
        <title>Pseudodesulfovibrio alkaliphilus, sp. nov., an alkaliphilic sulfate-reducing bacteria from mud volcano of Taman peninsula, Russia.</title>
        <authorList>
            <person name="Frolova A."/>
            <person name="Merkel A.Y."/>
            <person name="Slobodkin A.I."/>
        </authorList>
    </citation>
    <scope>NUCLEOTIDE SEQUENCE [LARGE SCALE GENOMIC DNA]</scope>
    <source>
        <strain evidence="2 3">F-1</strain>
    </source>
</reference>
<feature type="chain" id="PRO_5029876716" description="Outer membrane lipoprotein-sorting protein-like protein" evidence="1">
    <location>
        <begin position="24"/>
        <end position="262"/>
    </location>
</feature>
<proteinExistence type="predicted"/>
<evidence type="ECO:0000313" key="2">
    <source>
        <dbReference type="EMBL" id="MUM76869.1"/>
    </source>
</evidence>